<dbReference type="InterPro" id="IPR032698">
    <property type="entry name" value="SirB1_N"/>
</dbReference>
<dbReference type="PANTHER" id="PTHR31350:SF21">
    <property type="entry name" value="F-BOX ONLY PROTEIN 21"/>
    <property type="match status" value="1"/>
</dbReference>
<feature type="domain" description="Protein SirB1 N-terminal" evidence="3">
    <location>
        <begin position="43"/>
        <end position="195"/>
    </location>
</feature>
<reference evidence="4" key="1">
    <citation type="submission" date="2013-03" db="EMBL/GenBank/DDBJ databases">
        <authorList>
            <person name="Tan H."/>
            <person name="Mooij M.J."/>
            <person name="Barret M."/>
            <person name="O'Gara F."/>
        </authorList>
    </citation>
    <scope>NUCLEOTIDE SEQUENCE</scope>
</reference>
<dbReference type="Pfam" id="PF13369">
    <property type="entry name" value="Transglut_core2"/>
    <property type="match status" value="1"/>
</dbReference>
<evidence type="ECO:0000256" key="2">
    <source>
        <dbReference type="PROSITE-ProRule" id="PRU00339"/>
    </source>
</evidence>
<evidence type="ECO:0000259" key="3">
    <source>
        <dbReference type="Pfam" id="PF13369"/>
    </source>
</evidence>
<dbReference type="SMART" id="SM00028">
    <property type="entry name" value="TPR"/>
    <property type="match status" value="2"/>
</dbReference>
<dbReference type="AlphaFoldDB" id="A0A067XRP7"/>
<dbReference type="InterPro" id="IPR019734">
    <property type="entry name" value="TPR_rpt"/>
</dbReference>
<evidence type="ECO:0000256" key="1">
    <source>
        <dbReference type="ARBA" id="ARBA00007100"/>
    </source>
</evidence>
<dbReference type="PROSITE" id="PS50005">
    <property type="entry name" value="TPR"/>
    <property type="match status" value="1"/>
</dbReference>
<dbReference type="Gene3D" id="1.25.40.10">
    <property type="entry name" value="Tetratricopeptide repeat domain"/>
    <property type="match status" value="1"/>
</dbReference>
<dbReference type="SUPFAM" id="SSF48452">
    <property type="entry name" value="TPR-like"/>
    <property type="match status" value="1"/>
</dbReference>
<proteinExistence type="inferred from homology"/>
<keyword evidence="2" id="KW-0802">TPR repeat</keyword>
<protein>
    <submittedName>
        <fullName evidence="4">SirB1</fullName>
    </submittedName>
</protein>
<dbReference type="InterPro" id="IPR011990">
    <property type="entry name" value="TPR-like_helical_dom_sf"/>
</dbReference>
<accession>A0A067XRP7</accession>
<comment type="similarity">
    <text evidence="1">Belongs to the UPF0162 family.</text>
</comment>
<evidence type="ECO:0000313" key="4">
    <source>
        <dbReference type="EMBL" id="AGT45823.1"/>
    </source>
</evidence>
<gene>
    <name evidence="4" type="ORF">PPT_M2_15</name>
</gene>
<dbReference type="Pfam" id="PF13371">
    <property type="entry name" value="TPR_9"/>
    <property type="match status" value="1"/>
</dbReference>
<sequence>MSRTLATDLFREMVSRPPEQVDLAAAALLIALDEYPGLNVSGYLDRIDVLADRTSAQLHFDAAQRPMETIESINYQLFEIEGFRGNQEDYYDPRNSFLNDVLDRKAGIPITLSVLYMEVGRRIGLKIEGVGMPGHFMVKCKHNGAEIFVDTFGRGEILLEEGCERKLTQLHGKDFQFNRACLDAVNHNQILARMLHNLKAIYWNQQNYAKALGVIEKVLLINPTAAAEIRDRGFAHYQLNHLSSAIKDWSRYLELRPSAPDAAEVSKSLKVAAQVRAFRN</sequence>
<feature type="repeat" description="TPR" evidence="2">
    <location>
        <begin position="192"/>
        <end position="225"/>
    </location>
</feature>
<organism evidence="4">
    <name type="scientific">uncultured marine bacterium PPT_M2</name>
    <dbReference type="NCBI Taxonomy" id="1381397"/>
    <lineage>
        <taxon>Bacteria</taxon>
        <taxon>environmental samples</taxon>
    </lineage>
</organism>
<dbReference type="EMBL" id="KC770996">
    <property type="protein sequence ID" value="AGT45823.1"/>
    <property type="molecule type" value="Genomic_DNA"/>
</dbReference>
<dbReference type="PANTHER" id="PTHR31350">
    <property type="entry name" value="SI:DKEY-261L7.2"/>
    <property type="match status" value="1"/>
</dbReference>
<name>A0A067XRP7_9BACT</name>